<accession>A0AAP3FAB5</accession>
<dbReference type="RefSeq" id="WP_254918927.1">
    <property type="nucleotide sequence ID" value="NZ_CABOGV010000016.1"/>
</dbReference>
<reference evidence="1" key="1">
    <citation type="submission" date="2022-11" db="EMBL/GenBank/DDBJ databases">
        <title>Genomic repertoires linked with pathogenic potency of arthritogenic Prevotella copri isolated from the gut of rheumatoid arthritis patients.</title>
        <authorList>
            <person name="Nii T."/>
            <person name="Maeda Y."/>
            <person name="Motooka D."/>
            <person name="Naito M."/>
            <person name="Matsumoto Y."/>
            <person name="Ogawa T."/>
            <person name="Oguro-Igashira E."/>
            <person name="Kishikawa T."/>
            <person name="Yamashita M."/>
            <person name="Koizumi S."/>
            <person name="Kurakawa T."/>
            <person name="Okumura R."/>
            <person name="Kayama H."/>
            <person name="Murakami M."/>
            <person name="Sakaguchi T."/>
            <person name="Das B."/>
            <person name="Nakamura S."/>
            <person name="Okada Y."/>
            <person name="Kumanogoh A."/>
            <person name="Takeda K."/>
        </authorList>
    </citation>
    <scope>NUCLEOTIDE SEQUENCE</scope>
    <source>
        <strain evidence="1">F3-75</strain>
    </source>
</reference>
<comment type="caution">
    <text evidence="1">The sequence shown here is derived from an EMBL/GenBank/DDBJ whole genome shotgun (WGS) entry which is preliminary data.</text>
</comment>
<dbReference type="AlphaFoldDB" id="A0AAP3FAB5"/>
<dbReference type="EMBL" id="JAPDVK010000001">
    <property type="protein sequence ID" value="MCW4126831.1"/>
    <property type="molecule type" value="Genomic_DNA"/>
</dbReference>
<name>A0AAP3FAB5_9BACT</name>
<organism evidence="1 2">
    <name type="scientific">Segatella copri</name>
    <dbReference type="NCBI Taxonomy" id="165179"/>
    <lineage>
        <taxon>Bacteria</taxon>
        <taxon>Pseudomonadati</taxon>
        <taxon>Bacteroidota</taxon>
        <taxon>Bacteroidia</taxon>
        <taxon>Bacteroidales</taxon>
        <taxon>Prevotellaceae</taxon>
        <taxon>Segatella</taxon>
    </lineage>
</organism>
<proteinExistence type="predicted"/>
<gene>
    <name evidence="1" type="ORF">ONT16_00840</name>
</gene>
<sequence>MKHLFTSEEMRPSAKTIYFIKQMAYTYRAFKKNESCKAYFIN</sequence>
<evidence type="ECO:0000313" key="1">
    <source>
        <dbReference type="EMBL" id="MCW4126831.1"/>
    </source>
</evidence>
<evidence type="ECO:0000313" key="2">
    <source>
        <dbReference type="Proteomes" id="UP001209344"/>
    </source>
</evidence>
<protein>
    <submittedName>
        <fullName evidence="1">Uncharacterized protein</fullName>
    </submittedName>
</protein>
<dbReference type="Proteomes" id="UP001209344">
    <property type="component" value="Unassembled WGS sequence"/>
</dbReference>